<evidence type="ECO:0000313" key="4">
    <source>
        <dbReference type="Proteomes" id="UP000036867"/>
    </source>
</evidence>
<dbReference type="PROSITE" id="PS51482">
    <property type="entry name" value="DEGV"/>
    <property type="match status" value="1"/>
</dbReference>
<proteinExistence type="predicted"/>
<dbReference type="GeneID" id="301136521"/>
<comment type="caution">
    <text evidence="3">The sequence shown here is derived from an EMBL/GenBank/DDBJ whole genome shotgun (WGS) entry which is preliminary data.</text>
</comment>
<name>A0A0M0LD53_9BACL</name>
<dbReference type="EMBL" id="LILB01000005">
    <property type="protein sequence ID" value="KOO48837.1"/>
    <property type="molecule type" value="Genomic_DNA"/>
</dbReference>
<comment type="function">
    <text evidence="1">May bind long-chain fatty acids, such as palmitate, and may play a role in lipid transport or fatty acid metabolism.</text>
</comment>
<protein>
    <submittedName>
        <fullName evidence="3">Fatty acid-binding protein DegV</fullName>
    </submittedName>
</protein>
<organism evidence="3 4">
    <name type="scientific">Viridibacillus arvi</name>
    <dbReference type="NCBI Taxonomy" id="263475"/>
    <lineage>
        <taxon>Bacteria</taxon>
        <taxon>Bacillati</taxon>
        <taxon>Bacillota</taxon>
        <taxon>Bacilli</taxon>
        <taxon>Bacillales</taxon>
        <taxon>Caryophanaceae</taxon>
        <taxon>Viridibacillus</taxon>
    </lineage>
</organism>
<dbReference type="RefSeq" id="WP_053417024.1">
    <property type="nucleotide sequence ID" value="NZ_LILB01000005.1"/>
</dbReference>
<dbReference type="SUPFAM" id="SSF82549">
    <property type="entry name" value="DAK1/DegV-like"/>
    <property type="match status" value="1"/>
</dbReference>
<dbReference type="AlphaFoldDB" id="A0A0M0LD53"/>
<keyword evidence="4" id="KW-1185">Reference proteome</keyword>
<dbReference type="OrthoDB" id="5429275at2"/>
<accession>A0A0M0LD53</accession>
<dbReference type="NCBIfam" id="TIGR00762">
    <property type="entry name" value="DegV"/>
    <property type="match status" value="1"/>
</dbReference>
<dbReference type="InterPro" id="IPR043168">
    <property type="entry name" value="DegV_C"/>
</dbReference>
<dbReference type="Pfam" id="PF02645">
    <property type="entry name" value="DegV"/>
    <property type="match status" value="1"/>
</dbReference>
<dbReference type="PANTHER" id="PTHR33434">
    <property type="entry name" value="DEGV DOMAIN-CONTAINING PROTEIN DR_1986-RELATED"/>
    <property type="match status" value="1"/>
</dbReference>
<dbReference type="InterPro" id="IPR003797">
    <property type="entry name" value="DegV"/>
</dbReference>
<dbReference type="GO" id="GO:0008289">
    <property type="term" value="F:lipid binding"/>
    <property type="evidence" value="ECO:0007669"/>
    <property type="project" value="UniProtKB-KW"/>
</dbReference>
<dbReference type="PATRIC" id="fig|263475.3.peg.3313"/>
<dbReference type="PANTHER" id="PTHR33434:SF8">
    <property type="entry name" value="DEGV DOMAIN-CONTAINING PROTEIN SPR1019"/>
    <property type="match status" value="1"/>
</dbReference>
<evidence type="ECO:0000256" key="1">
    <source>
        <dbReference type="ARBA" id="ARBA00003238"/>
    </source>
</evidence>
<dbReference type="Gene3D" id="3.30.1180.10">
    <property type="match status" value="1"/>
</dbReference>
<keyword evidence="2" id="KW-0446">Lipid-binding</keyword>
<reference evidence="4" key="1">
    <citation type="submission" date="2015-08" db="EMBL/GenBank/DDBJ databases">
        <title>Fjat-10028 dsm 16317.</title>
        <authorList>
            <person name="Liu B."/>
            <person name="Wang J."/>
            <person name="Zhu Y."/>
            <person name="Liu G."/>
            <person name="Chen Q."/>
            <person name="Chen Z."/>
            <person name="Lan J."/>
            <person name="Che J."/>
            <person name="Ge C."/>
            <person name="Shi H."/>
            <person name="Pan Z."/>
            <person name="Liu X."/>
        </authorList>
    </citation>
    <scope>NUCLEOTIDE SEQUENCE [LARGE SCALE GENOMIC DNA]</scope>
    <source>
        <strain evidence="4">DSM 16317</strain>
    </source>
</reference>
<evidence type="ECO:0000256" key="2">
    <source>
        <dbReference type="ARBA" id="ARBA00023121"/>
    </source>
</evidence>
<dbReference type="InterPro" id="IPR050270">
    <property type="entry name" value="DegV_domain_contain"/>
</dbReference>
<sequence length="279" mass="30313">MRRIHIVTDSTADLTKEEIEKHAIHIVPLSIHIEGQTYTDGVDITPIEFLDKMSKAKELPKSSQPAAGVFKEVFDELGKDGDEIIAIMMTGGMSGTVKSAEAAASMTDSKVTVIDSRFTSFGLGFQVLEACQLAEQGKSVEEIVERLNIVRKNTNLYVVVDVLDNLIKGGRIGKGKGMIGSLLNIKPIASLEGGAYNPVAKVRSHKQVVKYLFNQFIEDTQGKVIKGVGLSHAEGLAMAEPLKKQLEESGYMDTKFAYTSPIISTHTGPGAIGFMYYTD</sequence>
<dbReference type="Proteomes" id="UP000036867">
    <property type="component" value="Unassembled WGS sequence"/>
</dbReference>
<gene>
    <name evidence="3" type="ORF">AMD00_10470</name>
</gene>
<evidence type="ECO:0000313" key="3">
    <source>
        <dbReference type="EMBL" id="KOO48837.1"/>
    </source>
</evidence>
<dbReference type="Gene3D" id="3.40.50.10170">
    <property type="match status" value="1"/>
</dbReference>
<dbReference type="STRING" id="263475.AMD00_10470"/>